<keyword evidence="6 15" id="KW-0326">Glycosidase</keyword>
<dbReference type="InterPro" id="IPR000743">
    <property type="entry name" value="Glyco_hydro_28"/>
</dbReference>
<comment type="similarity">
    <text evidence="2 15">Belongs to the glycosyl hydrolase 28 family.</text>
</comment>
<proteinExistence type="inferred from homology"/>
<keyword evidence="18" id="KW-1185">Reference proteome</keyword>
<dbReference type="SUPFAM" id="SSF51126">
    <property type="entry name" value="Pectin lyase-like"/>
    <property type="match status" value="1"/>
</dbReference>
<organism evidence="17 18">
    <name type="scientific">Zostera marina</name>
    <name type="common">Eelgrass</name>
    <dbReference type="NCBI Taxonomy" id="29655"/>
    <lineage>
        <taxon>Eukaryota</taxon>
        <taxon>Viridiplantae</taxon>
        <taxon>Streptophyta</taxon>
        <taxon>Embryophyta</taxon>
        <taxon>Tracheophyta</taxon>
        <taxon>Spermatophyta</taxon>
        <taxon>Magnoliopsida</taxon>
        <taxon>Liliopsida</taxon>
        <taxon>Zosteraceae</taxon>
        <taxon>Zostera</taxon>
    </lineage>
</organism>
<dbReference type="InterPro" id="IPR011050">
    <property type="entry name" value="Pectin_lyase_fold/virulence"/>
</dbReference>
<dbReference type="EC" id="3.2.1.67" evidence="8"/>
<accession>A0A0K9PW03</accession>
<dbReference type="EMBL" id="LFYR01000599">
    <property type="protein sequence ID" value="KMZ73161.1"/>
    <property type="molecule type" value="Genomic_DNA"/>
</dbReference>
<sequence>MAKSFLSFLLFSILVVFYLPLSKAEYNIMSFGAKSNGHTDSTKAFLKAWSSACSSSNEATIYVPSGKFLVGHVQFKGPCKSRVLIKMKGTLLAPSDYKGSGNEWIVFKNIDGLAIQGGTVDGRGQALWKCKESGKNCPHGWRSMLFDHSKNIKIEDLTSVNSKQFHIVIHSTQRVMLRKVTIIAPDESPNTDGISIQKSSDVTVLDANIKTGDDCISMSGGTRNVWAERISCGPGHGISIGSIGKSYNEKGVQNITVKDTVFTGSDNGLRIKAWGRPTTAYVRGVVFENSIMKNVKNPIIINQNYCPHSKNCPNKHSGVTISDISYNNIQGSSKSSVAVKFDCSPANPCKGISLKNIKLTYHGGLAKSSCKYARGKSYGNVNPKSCLT</sequence>
<evidence type="ECO:0000256" key="9">
    <source>
        <dbReference type="ARBA" id="ARBA00043142"/>
    </source>
</evidence>
<comment type="subcellular location">
    <subcellularLocation>
        <location evidence="1">Secreted</location>
        <location evidence="1">Cell wall</location>
    </subcellularLocation>
</comment>
<evidence type="ECO:0000313" key="17">
    <source>
        <dbReference type="EMBL" id="KMZ73161.1"/>
    </source>
</evidence>
<dbReference type="SMART" id="SM00710">
    <property type="entry name" value="PbH1"/>
    <property type="match status" value="5"/>
</dbReference>
<comment type="caution">
    <text evidence="17">The sequence shown here is derived from an EMBL/GenBank/DDBJ whole genome shotgun (WGS) entry which is preliminary data.</text>
</comment>
<dbReference type="PANTHER" id="PTHR31375">
    <property type="match status" value="1"/>
</dbReference>
<dbReference type="FunFam" id="2.160.20.10:FF:000004">
    <property type="entry name" value="Pectin lyase-like superfamily protein"/>
    <property type="match status" value="1"/>
</dbReference>
<dbReference type="Proteomes" id="UP000036987">
    <property type="component" value="Unassembled WGS sequence"/>
</dbReference>
<evidence type="ECO:0000256" key="7">
    <source>
        <dbReference type="ARBA" id="ARBA00023316"/>
    </source>
</evidence>
<keyword evidence="4" id="KW-0964">Secreted</keyword>
<evidence type="ECO:0000256" key="8">
    <source>
        <dbReference type="ARBA" id="ARBA00038933"/>
    </source>
</evidence>
<gene>
    <name evidence="17" type="ORF">ZOSMA_152G00150</name>
</gene>
<evidence type="ECO:0000256" key="11">
    <source>
        <dbReference type="ARBA" id="ARBA00057651"/>
    </source>
</evidence>
<comment type="catalytic activity">
    <reaction evidence="10">
        <text>[(1-&gt;4)-alpha-D-galacturonosyl](n) + H2O = alpha-D-galacturonate + [(1-&gt;4)-alpha-D-galacturonosyl](n-1)</text>
        <dbReference type="Rhea" id="RHEA:14117"/>
        <dbReference type="Rhea" id="RHEA-COMP:14570"/>
        <dbReference type="Rhea" id="RHEA-COMP:14572"/>
        <dbReference type="ChEBI" id="CHEBI:15377"/>
        <dbReference type="ChEBI" id="CHEBI:58658"/>
        <dbReference type="ChEBI" id="CHEBI:140523"/>
        <dbReference type="EC" id="3.2.1.67"/>
    </reaction>
</comment>
<keyword evidence="3" id="KW-0134">Cell wall</keyword>
<dbReference type="OMA" id="WVEQIAC"/>
<evidence type="ECO:0000256" key="6">
    <source>
        <dbReference type="ARBA" id="ARBA00023295"/>
    </source>
</evidence>
<dbReference type="PROSITE" id="PS00502">
    <property type="entry name" value="POLYGALACTURONASE"/>
    <property type="match status" value="1"/>
</dbReference>
<keyword evidence="5 15" id="KW-0378">Hydrolase</keyword>
<protein>
    <recommendedName>
        <fullName evidence="12">Exopolygalacturonase</fullName>
        <ecNumber evidence="8">3.2.1.67</ecNumber>
    </recommendedName>
    <alternativeName>
        <fullName evidence="9">Galacturan 1,4-alpha-galacturonidase</fullName>
    </alternativeName>
    <alternativeName>
        <fullName evidence="13">Pectinase</fullName>
    </alternativeName>
</protein>
<dbReference type="InterPro" id="IPR006626">
    <property type="entry name" value="PbH1"/>
</dbReference>
<dbReference type="GO" id="GO:0005975">
    <property type="term" value="P:carbohydrate metabolic process"/>
    <property type="evidence" value="ECO:0007669"/>
    <property type="project" value="InterPro"/>
</dbReference>
<evidence type="ECO:0000256" key="14">
    <source>
        <dbReference type="PROSITE-ProRule" id="PRU10052"/>
    </source>
</evidence>
<evidence type="ECO:0000256" key="12">
    <source>
        <dbReference type="ARBA" id="ARBA00068298"/>
    </source>
</evidence>
<evidence type="ECO:0000256" key="15">
    <source>
        <dbReference type="RuleBase" id="RU361169"/>
    </source>
</evidence>
<dbReference type="Gene3D" id="2.160.20.10">
    <property type="entry name" value="Single-stranded right-handed beta-helix, Pectin lyase-like"/>
    <property type="match status" value="1"/>
</dbReference>
<dbReference type="AlphaFoldDB" id="A0A0K9PW03"/>
<evidence type="ECO:0000256" key="10">
    <source>
        <dbReference type="ARBA" id="ARBA00048766"/>
    </source>
</evidence>
<evidence type="ECO:0000256" key="3">
    <source>
        <dbReference type="ARBA" id="ARBA00022512"/>
    </source>
</evidence>
<dbReference type="GO" id="GO:0047911">
    <property type="term" value="F:galacturan 1,4-alpha-galacturonidase activity"/>
    <property type="evidence" value="ECO:0007669"/>
    <property type="project" value="UniProtKB-EC"/>
</dbReference>
<feature type="signal peptide" evidence="16">
    <location>
        <begin position="1"/>
        <end position="24"/>
    </location>
</feature>
<evidence type="ECO:0000256" key="5">
    <source>
        <dbReference type="ARBA" id="ARBA00022801"/>
    </source>
</evidence>
<dbReference type="Pfam" id="PF00295">
    <property type="entry name" value="Glyco_hydro_28"/>
    <property type="match status" value="1"/>
</dbReference>
<keyword evidence="16" id="KW-0732">Signal</keyword>
<name>A0A0K9PW03_ZOSMR</name>
<keyword evidence="7" id="KW-0961">Cell wall biogenesis/degradation</keyword>
<dbReference type="InterPro" id="IPR012334">
    <property type="entry name" value="Pectin_lyas_fold"/>
</dbReference>
<feature type="active site" evidence="14">
    <location>
        <position position="236"/>
    </location>
</feature>
<dbReference type="GO" id="GO:0071555">
    <property type="term" value="P:cell wall organization"/>
    <property type="evidence" value="ECO:0007669"/>
    <property type="project" value="UniProtKB-KW"/>
</dbReference>
<comment type="function">
    <text evidence="11">May function in depolymerizing pectin during pollen development, germination, and tube growth. Acts as an exo-polygalacturonase.</text>
</comment>
<feature type="chain" id="PRO_5005528349" description="Exopolygalacturonase" evidence="16">
    <location>
        <begin position="25"/>
        <end position="388"/>
    </location>
</feature>
<dbReference type="OrthoDB" id="187139at2759"/>
<evidence type="ECO:0000256" key="13">
    <source>
        <dbReference type="ARBA" id="ARBA00083621"/>
    </source>
</evidence>
<dbReference type="STRING" id="29655.A0A0K9PW03"/>
<evidence type="ECO:0000313" key="18">
    <source>
        <dbReference type="Proteomes" id="UP000036987"/>
    </source>
</evidence>
<evidence type="ECO:0000256" key="4">
    <source>
        <dbReference type="ARBA" id="ARBA00022525"/>
    </source>
</evidence>
<evidence type="ECO:0000256" key="2">
    <source>
        <dbReference type="ARBA" id="ARBA00008834"/>
    </source>
</evidence>
<evidence type="ECO:0000256" key="16">
    <source>
        <dbReference type="SAM" id="SignalP"/>
    </source>
</evidence>
<evidence type="ECO:0000256" key="1">
    <source>
        <dbReference type="ARBA" id="ARBA00004191"/>
    </source>
</evidence>
<dbReference type="GO" id="GO:0004650">
    <property type="term" value="F:polygalacturonase activity"/>
    <property type="evidence" value="ECO:0007669"/>
    <property type="project" value="InterPro"/>
</dbReference>
<reference evidence="18" key="1">
    <citation type="journal article" date="2016" name="Nature">
        <title>The genome of the seagrass Zostera marina reveals angiosperm adaptation to the sea.</title>
        <authorList>
            <person name="Olsen J.L."/>
            <person name="Rouze P."/>
            <person name="Verhelst B."/>
            <person name="Lin Y.-C."/>
            <person name="Bayer T."/>
            <person name="Collen J."/>
            <person name="Dattolo E."/>
            <person name="De Paoli E."/>
            <person name="Dittami S."/>
            <person name="Maumus F."/>
            <person name="Michel G."/>
            <person name="Kersting A."/>
            <person name="Lauritano C."/>
            <person name="Lohaus R."/>
            <person name="Toepel M."/>
            <person name="Tonon T."/>
            <person name="Vanneste K."/>
            <person name="Amirebrahimi M."/>
            <person name="Brakel J."/>
            <person name="Bostroem C."/>
            <person name="Chovatia M."/>
            <person name="Grimwood J."/>
            <person name="Jenkins J.W."/>
            <person name="Jueterbock A."/>
            <person name="Mraz A."/>
            <person name="Stam W.T."/>
            <person name="Tice H."/>
            <person name="Bornberg-Bauer E."/>
            <person name="Green P.J."/>
            <person name="Pearson G.A."/>
            <person name="Procaccini G."/>
            <person name="Duarte C.M."/>
            <person name="Schmutz J."/>
            <person name="Reusch T.B.H."/>
            <person name="Van de Peer Y."/>
        </authorList>
    </citation>
    <scope>NUCLEOTIDE SEQUENCE [LARGE SCALE GENOMIC DNA]</scope>
    <source>
        <strain evidence="18">cv. Finnish</strain>
    </source>
</reference>